<dbReference type="InterPro" id="IPR020825">
    <property type="entry name" value="Phe-tRNA_synthase-like_B3/B4"/>
</dbReference>
<dbReference type="Pfam" id="PF03483">
    <property type="entry name" value="B3_4"/>
    <property type="match status" value="1"/>
</dbReference>
<dbReference type="GO" id="GO:0004826">
    <property type="term" value="F:phenylalanine-tRNA ligase activity"/>
    <property type="evidence" value="ECO:0007669"/>
    <property type="project" value="InterPro"/>
</dbReference>
<proteinExistence type="predicted"/>
<dbReference type="Gene3D" id="3.50.40.10">
    <property type="entry name" value="Phenylalanyl-trna Synthetase, Chain B, domain 3"/>
    <property type="match status" value="1"/>
</dbReference>
<evidence type="ECO:0000313" key="3">
    <source>
        <dbReference type="Proteomes" id="UP000461443"/>
    </source>
</evidence>
<dbReference type="GO" id="GO:0003723">
    <property type="term" value="F:RNA binding"/>
    <property type="evidence" value="ECO:0007669"/>
    <property type="project" value="InterPro"/>
</dbReference>
<accession>A0A845ST82</accession>
<dbReference type="EMBL" id="WUBS01000030">
    <property type="protein sequence ID" value="NDL66036.1"/>
    <property type="molecule type" value="Genomic_DNA"/>
</dbReference>
<name>A0A845ST82_9GAMM</name>
<evidence type="ECO:0000259" key="1">
    <source>
        <dbReference type="SMART" id="SM00873"/>
    </source>
</evidence>
<dbReference type="InterPro" id="IPR005146">
    <property type="entry name" value="B3/B4_tRNA-bd"/>
</dbReference>
<reference evidence="2 3" key="1">
    <citation type="submission" date="2019-12" db="EMBL/GenBank/DDBJ databases">
        <authorList>
            <person name="Lee S.D."/>
        </authorList>
    </citation>
    <scope>NUCLEOTIDE SEQUENCE [LARGE SCALE GENOMIC DNA]</scope>
    <source>
        <strain evidence="2 3">SAP-6</strain>
    </source>
</reference>
<dbReference type="SUPFAM" id="SSF56037">
    <property type="entry name" value="PheT/TilS domain"/>
    <property type="match status" value="1"/>
</dbReference>
<dbReference type="AlphaFoldDB" id="A0A845ST82"/>
<reference evidence="2 3" key="2">
    <citation type="submission" date="2020-02" db="EMBL/GenBank/DDBJ databases">
        <title>The new genus of Enterobacteriales.</title>
        <authorList>
            <person name="Kim I.S."/>
        </authorList>
    </citation>
    <scope>NUCLEOTIDE SEQUENCE [LARGE SCALE GENOMIC DNA]</scope>
    <source>
        <strain evidence="2 3">SAP-6</strain>
    </source>
</reference>
<gene>
    <name evidence="2" type="ORF">GRH90_25255</name>
</gene>
<keyword evidence="3" id="KW-1185">Reference proteome</keyword>
<protein>
    <recommendedName>
        <fullName evidence="1">B3/B4 tRNA-binding domain-containing protein</fullName>
    </recommendedName>
</protein>
<comment type="caution">
    <text evidence="2">The sequence shown here is derived from an EMBL/GenBank/DDBJ whole genome shotgun (WGS) entry which is preliminary data.</text>
</comment>
<dbReference type="RefSeq" id="WP_162368740.1">
    <property type="nucleotide sequence ID" value="NZ_WUBS01000030.1"/>
</dbReference>
<organism evidence="2 3">
    <name type="scientific">Acerihabitans arboris</name>
    <dbReference type="NCBI Taxonomy" id="2691583"/>
    <lineage>
        <taxon>Bacteria</taxon>
        <taxon>Pseudomonadati</taxon>
        <taxon>Pseudomonadota</taxon>
        <taxon>Gammaproteobacteria</taxon>
        <taxon>Enterobacterales</taxon>
        <taxon>Pectobacteriaceae</taxon>
        <taxon>Acerihabitans</taxon>
    </lineage>
</organism>
<dbReference type="SMART" id="SM00873">
    <property type="entry name" value="B3_4"/>
    <property type="match status" value="1"/>
</dbReference>
<dbReference type="Proteomes" id="UP000461443">
    <property type="component" value="Unassembled WGS sequence"/>
</dbReference>
<feature type="domain" description="B3/B4 tRNA-binding" evidence="1">
    <location>
        <begin position="68"/>
        <end position="214"/>
    </location>
</feature>
<evidence type="ECO:0000313" key="2">
    <source>
        <dbReference type="EMBL" id="NDL66036.1"/>
    </source>
</evidence>
<sequence>MMISLSMGMTEQYRRTPFGVLVMRDYQESAGRLQRFRERAGSELAKLRQAQGNKDRKALLDADNALAVYVRYYKKFKKTYHVLPQIESVLNGKNLPDALGLIQVLLLVELTTSLLIAGHDLQHLTLPLTIDVSQGKEHYLAAGGREVQPKKNDICLKDRDGIILSIIYGQDEKSRITDATRDVLFFIDGVPGIKREVVDAGLDQLVSLLFLLSPDARIEYHFVIEA</sequence>